<evidence type="ECO:0000259" key="11">
    <source>
        <dbReference type="Pfam" id="PF04290"/>
    </source>
</evidence>
<evidence type="ECO:0000256" key="7">
    <source>
        <dbReference type="ARBA" id="ARBA00023136"/>
    </source>
</evidence>
<evidence type="ECO:0000256" key="9">
    <source>
        <dbReference type="RuleBase" id="RU369079"/>
    </source>
</evidence>
<comment type="caution">
    <text evidence="9">Lacks conserved residue(s) required for the propagation of feature annotation.</text>
</comment>
<keyword evidence="4 9" id="KW-0997">Cell inner membrane</keyword>
<sequence>MGMLLKFSGLIDGLTRLIGRSVIWLILLATLISAANAVARKAFNIGSNAFLEIQWYLFAAVFMLGAGYAFLQNAHVRIDVLANKLSKRTRMMVDIGGILLFLFPMCYLIGQFAWPSLIAAYNSGEMSSNAGGLIRWPLYALVPAGFFLLALQGISELIKRLAFLTGSGPDPTLHESGSHGAPAPDVAVHDNASGEAHK</sequence>
<reference evidence="12 13" key="1">
    <citation type="submission" date="2018-06" db="EMBL/GenBank/DDBJ databases">
        <title>Azoarcus communis strain SWub3 genome.</title>
        <authorList>
            <person name="Zorraquino Salvo V."/>
            <person name="Toubiana D."/>
            <person name="Blumwald E."/>
        </authorList>
    </citation>
    <scope>NUCLEOTIDE SEQUENCE [LARGE SCALE GENOMIC DNA]</scope>
    <source>
        <strain evidence="12 13">SWub3</strain>
    </source>
</reference>
<evidence type="ECO:0000256" key="4">
    <source>
        <dbReference type="ARBA" id="ARBA00022519"/>
    </source>
</evidence>
<feature type="domain" description="Tripartite ATP-independent periplasmic transporters DctQ component" evidence="11">
    <location>
        <begin position="30"/>
        <end position="161"/>
    </location>
</feature>
<dbReference type="InterPro" id="IPR055348">
    <property type="entry name" value="DctQ"/>
</dbReference>
<accession>A0A323UV38</accession>
<comment type="subcellular location">
    <subcellularLocation>
        <location evidence="1 9">Cell inner membrane</location>
        <topology evidence="1 9">Multi-pass membrane protein</topology>
    </subcellularLocation>
</comment>
<dbReference type="OrthoDB" id="9795655at2"/>
<feature type="transmembrane region" description="Helical" evidence="9">
    <location>
        <begin position="92"/>
        <end position="114"/>
    </location>
</feature>
<evidence type="ECO:0000256" key="6">
    <source>
        <dbReference type="ARBA" id="ARBA00022989"/>
    </source>
</evidence>
<evidence type="ECO:0000313" key="13">
    <source>
        <dbReference type="Proteomes" id="UP000248259"/>
    </source>
</evidence>
<comment type="caution">
    <text evidence="12">The sequence shown here is derived from an EMBL/GenBank/DDBJ whole genome shotgun (WGS) entry which is preliminary data.</text>
</comment>
<evidence type="ECO:0000313" key="12">
    <source>
        <dbReference type="EMBL" id="PZA16862.1"/>
    </source>
</evidence>
<dbReference type="Pfam" id="PF04290">
    <property type="entry name" value="DctQ"/>
    <property type="match status" value="1"/>
</dbReference>
<dbReference type="Proteomes" id="UP000248259">
    <property type="component" value="Unassembled WGS sequence"/>
</dbReference>
<keyword evidence="3" id="KW-1003">Cell membrane</keyword>
<comment type="similarity">
    <text evidence="8 9">Belongs to the TRAP transporter small permease family.</text>
</comment>
<evidence type="ECO:0000256" key="8">
    <source>
        <dbReference type="ARBA" id="ARBA00038436"/>
    </source>
</evidence>
<evidence type="ECO:0000256" key="2">
    <source>
        <dbReference type="ARBA" id="ARBA00022448"/>
    </source>
</evidence>
<dbReference type="PANTHER" id="PTHR35011:SF4">
    <property type="entry name" value="SLL1102 PROTEIN"/>
    <property type="match status" value="1"/>
</dbReference>
<comment type="function">
    <text evidence="9">Part of the tripartite ATP-independent periplasmic (TRAP) transport system.</text>
</comment>
<dbReference type="InterPro" id="IPR007387">
    <property type="entry name" value="TRAP_DctQ"/>
</dbReference>
<dbReference type="AlphaFoldDB" id="A0A323UV38"/>
<evidence type="ECO:0000256" key="3">
    <source>
        <dbReference type="ARBA" id="ARBA00022475"/>
    </source>
</evidence>
<proteinExistence type="inferred from homology"/>
<comment type="subunit">
    <text evidence="9">The complex comprises the extracytoplasmic solute receptor protein and the two transmembrane proteins.</text>
</comment>
<keyword evidence="6 9" id="KW-1133">Transmembrane helix</keyword>
<dbReference type="EMBL" id="QKOE01000005">
    <property type="protein sequence ID" value="PZA16862.1"/>
    <property type="molecule type" value="Genomic_DNA"/>
</dbReference>
<feature type="transmembrane region" description="Helical" evidence="9">
    <location>
        <begin position="134"/>
        <end position="151"/>
    </location>
</feature>
<feature type="region of interest" description="Disordered" evidence="10">
    <location>
        <begin position="172"/>
        <end position="198"/>
    </location>
</feature>
<feature type="transmembrane region" description="Helical" evidence="9">
    <location>
        <begin position="53"/>
        <end position="71"/>
    </location>
</feature>
<dbReference type="GO" id="GO:0022857">
    <property type="term" value="F:transmembrane transporter activity"/>
    <property type="evidence" value="ECO:0007669"/>
    <property type="project" value="UniProtKB-UniRule"/>
</dbReference>
<keyword evidence="5 9" id="KW-0812">Transmembrane</keyword>
<evidence type="ECO:0000256" key="5">
    <source>
        <dbReference type="ARBA" id="ARBA00022692"/>
    </source>
</evidence>
<keyword evidence="2 9" id="KW-0813">Transport</keyword>
<dbReference type="PANTHER" id="PTHR35011">
    <property type="entry name" value="2,3-DIKETO-L-GULONATE TRAP TRANSPORTER SMALL PERMEASE PROTEIN YIAM"/>
    <property type="match status" value="1"/>
</dbReference>
<organism evidence="12 13">
    <name type="scientific">Parazoarcus communis SWub3 = DSM 12120</name>
    <dbReference type="NCBI Taxonomy" id="1121029"/>
    <lineage>
        <taxon>Bacteria</taxon>
        <taxon>Pseudomonadati</taxon>
        <taxon>Pseudomonadota</taxon>
        <taxon>Betaproteobacteria</taxon>
        <taxon>Rhodocyclales</taxon>
        <taxon>Zoogloeaceae</taxon>
        <taxon>Parazoarcus</taxon>
    </lineage>
</organism>
<dbReference type="RefSeq" id="WP_110524088.1">
    <property type="nucleotide sequence ID" value="NZ_QKOE01000005.1"/>
</dbReference>
<name>A0A323UV38_9RHOO</name>
<dbReference type="GO" id="GO:0005886">
    <property type="term" value="C:plasma membrane"/>
    <property type="evidence" value="ECO:0007669"/>
    <property type="project" value="UniProtKB-SubCell"/>
</dbReference>
<gene>
    <name evidence="12" type="ORF">DNK49_09425</name>
</gene>
<keyword evidence="13" id="KW-1185">Reference proteome</keyword>
<evidence type="ECO:0000256" key="10">
    <source>
        <dbReference type="SAM" id="MobiDB-lite"/>
    </source>
</evidence>
<evidence type="ECO:0000256" key="1">
    <source>
        <dbReference type="ARBA" id="ARBA00004429"/>
    </source>
</evidence>
<keyword evidence="7 9" id="KW-0472">Membrane</keyword>
<protein>
    <recommendedName>
        <fullName evidence="9">TRAP transporter small permease protein</fullName>
    </recommendedName>
</protein>